<sequence length="120" mass="13733">MRDWTFEQLQEHMHRKSADGGWWDDLTPANETFFIATKLGLIMSEAAEAFSGYRTGTKDKHLPHRDELEVELADLVIRAMDLAEFMGYDLVGTMQEKDEYNARRADFKVARTGAAGSKKF</sequence>
<organism evidence="1 2">
    <name type="scientific">Paracoccus phage ParKuw1</name>
    <dbReference type="NCBI Taxonomy" id="3032415"/>
    <lineage>
        <taxon>Viruses</taxon>
        <taxon>Duplodnaviria</taxon>
        <taxon>Heunggongvirae</taxon>
        <taxon>Uroviricota</taxon>
        <taxon>Caudoviricetes</taxon>
        <taxon>Autographivirales</taxon>
        <taxon>Autographivirales incertae sedis</taxon>
        <taxon>Kuwvirus</taxon>
        <taxon>Kuwvirus ParKuw1</taxon>
    </lineage>
</organism>
<proteinExistence type="predicted"/>
<reference evidence="1" key="1">
    <citation type="submission" date="2023-02" db="EMBL/GenBank/DDBJ databases">
        <authorList>
            <person name="Rihtman B."/>
        </authorList>
    </citation>
    <scope>NUCLEOTIDE SEQUENCE</scope>
</reference>
<evidence type="ECO:0000313" key="1">
    <source>
        <dbReference type="EMBL" id="WFG40878.1"/>
    </source>
</evidence>
<dbReference type="Gene3D" id="1.10.287.1080">
    <property type="entry name" value="MazG-like"/>
    <property type="match status" value="1"/>
</dbReference>
<dbReference type="EMBL" id="OQ376857">
    <property type="protein sequence ID" value="WFG40878.1"/>
    <property type="molecule type" value="Genomic_DNA"/>
</dbReference>
<accession>A0AAF0FD68</accession>
<keyword evidence="2" id="KW-1185">Reference proteome</keyword>
<name>A0AAF0FD68_9CAUD</name>
<dbReference type="CDD" id="cd11542">
    <property type="entry name" value="NTP-PPase_u5"/>
    <property type="match status" value="1"/>
</dbReference>
<protein>
    <submittedName>
        <fullName evidence="1">Pyrophosphatase</fullName>
    </submittedName>
</protein>
<dbReference type="Proteomes" id="UP001218881">
    <property type="component" value="Segment"/>
</dbReference>
<gene>
    <name evidence="1" type="ORF">ParaKuw1_00045</name>
</gene>
<dbReference type="SUPFAM" id="SSF101386">
    <property type="entry name" value="all-alpha NTP pyrophosphatases"/>
    <property type="match status" value="1"/>
</dbReference>
<evidence type="ECO:0000313" key="2">
    <source>
        <dbReference type="Proteomes" id="UP001218881"/>
    </source>
</evidence>